<protein>
    <submittedName>
        <fullName evidence="4">TetR/AcrR family transcriptional regulator</fullName>
    </submittedName>
</protein>
<feature type="domain" description="HTH tetR-type" evidence="3">
    <location>
        <begin position="1"/>
        <end position="49"/>
    </location>
</feature>
<dbReference type="PANTHER" id="PTHR30055:SF223">
    <property type="entry name" value="HTH-TYPE TRANSCRIPTIONAL REGULATOR UIDR"/>
    <property type="match status" value="1"/>
</dbReference>
<evidence type="ECO:0000259" key="3">
    <source>
        <dbReference type="PROSITE" id="PS50977"/>
    </source>
</evidence>
<evidence type="ECO:0000256" key="2">
    <source>
        <dbReference type="PROSITE-ProRule" id="PRU00335"/>
    </source>
</evidence>
<feature type="DNA-binding region" description="H-T-H motif" evidence="2">
    <location>
        <begin position="12"/>
        <end position="31"/>
    </location>
</feature>
<accession>A0ABX7LS94</accession>
<dbReference type="SUPFAM" id="SSF46689">
    <property type="entry name" value="Homeodomain-like"/>
    <property type="match status" value="1"/>
</dbReference>
<dbReference type="PROSITE" id="PS50977">
    <property type="entry name" value="HTH_TETR_2"/>
    <property type="match status" value="1"/>
</dbReference>
<name>A0ABX7LS94_9CAUL</name>
<dbReference type="EMBL" id="CP070968">
    <property type="protein sequence ID" value="QSF54747.1"/>
    <property type="molecule type" value="Genomic_DNA"/>
</dbReference>
<keyword evidence="1 2" id="KW-0238">DNA-binding</keyword>
<evidence type="ECO:0000313" key="4">
    <source>
        <dbReference type="EMBL" id="QSF54747.1"/>
    </source>
</evidence>
<keyword evidence="5" id="KW-1185">Reference proteome</keyword>
<proteinExistence type="predicted"/>
<dbReference type="PANTHER" id="PTHR30055">
    <property type="entry name" value="HTH-TYPE TRANSCRIPTIONAL REGULATOR RUTR"/>
    <property type="match status" value="1"/>
</dbReference>
<dbReference type="Proteomes" id="UP000662957">
    <property type="component" value="Chromosome"/>
</dbReference>
<dbReference type="Pfam" id="PF00440">
    <property type="entry name" value="TetR_N"/>
    <property type="match status" value="1"/>
</dbReference>
<sequence>MMVREEGTSSLTLARVAERAGVTKPVAYDHFGSTDGLLVALYKAIDQDQSRALFDAMAAEPHDLASAARRISDAYMHCYADTSGEWQAVAGALRGNPEIDSTHRELLSGYVDRFGTALGRYSELPAPVVRVRCVGLVGAAEALSSDMVRGGLLEAEASAALADLIVAAFRQR</sequence>
<evidence type="ECO:0000313" key="5">
    <source>
        <dbReference type="Proteomes" id="UP000662957"/>
    </source>
</evidence>
<dbReference type="InterPro" id="IPR009057">
    <property type="entry name" value="Homeodomain-like_sf"/>
</dbReference>
<evidence type="ECO:0000256" key="1">
    <source>
        <dbReference type="ARBA" id="ARBA00023125"/>
    </source>
</evidence>
<dbReference type="Gene3D" id="1.10.357.10">
    <property type="entry name" value="Tetracycline Repressor, domain 2"/>
    <property type="match status" value="1"/>
</dbReference>
<organism evidence="4 5">
    <name type="scientific">Brevundimonas fontaquae</name>
    <dbReference type="NCBI Taxonomy" id="2813778"/>
    <lineage>
        <taxon>Bacteria</taxon>
        <taxon>Pseudomonadati</taxon>
        <taxon>Pseudomonadota</taxon>
        <taxon>Alphaproteobacteria</taxon>
        <taxon>Caulobacterales</taxon>
        <taxon>Caulobacteraceae</taxon>
        <taxon>Brevundimonas</taxon>
    </lineage>
</organism>
<dbReference type="InterPro" id="IPR050109">
    <property type="entry name" value="HTH-type_TetR-like_transc_reg"/>
</dbReference>
<gene>
    <name evidence="4" type="ORF">JX001_02695</name>
</gene>
<dbReference type="InterPro" id="IPR001647">
    <property type="entry name" value="HTH_TetR"/>
</dbReference>
<reference evidence="4 5" key="1">
    <citation type="submission" date="2021-02" db="EMBL/GenBank/DDBJ databases">
        <title>Brevundimonas sp. CS1 genome sequence.</title>
        <authorList>
            <person name="Lee K."/>
            <person name="Choi Y.-J."/>
            <person name="Son H.-R."/>
        </authorList>
    </citation>
    <scope>NUCLEOTIDE SEQUENCE [LARGE SCALE GENOMIC DNA]</scope>
    <source>
        <strain evidence="4 5">CS1</strain>
    </source>
</reference>